<evidence type="ECO:0000313" key="4">
    <source>
        <dbReference type="EMBL" id="MBJ6362189.1"/>
    </source>
</evidence>
<dbReference type="SUPFAM" id="SSF58104">
    <property type="entry name" value="Methyl-accepting chemotaxis protein (MCP) signaling domain"/>
    <property type="match status" value="1"/>
</dbReference>
<organism evidence="4 5">
    <name type="scientific">Paenibacillus roseus</name>
    <dbReference type="NCBI Taxonomy" id="2798579"/>
    <lineage>
        <taxon>Bacteria</taxon>
        <taxon>Bacillati</taxon>
        <taxon>Bacillota</taxon>
        <taxon>Bacilli</taxon>
        <taxon>Bacillales</taxon>
        <taxon>Paenibacillaceae</taxon>
        <taxon>Paenibacillus</taxon>
    </lineage>
</organism>
<dbReference type="Pfam" id="PF11563">
    <property type="entry name" value="Protoglobin"/>
    <property type="match status" value="1"/>
</dbReference>
<dbReference type="PROSITE" id="PS50111">
    <property type="entry name" value="CHEMOTAXIS_TRANSDUC_2"/>
    <property type="match status" value="1"/>
</dbReference>
<dbReference type="CDD" id="cd01068">
    <property type="entry name" value="globin_sensor"/>
    <property type="match status" value="1"/>
</dbReference>
<evidence type="ECO:0000259" key="3">
    <source>
        <dbReference type="PROSITE" id="PS50111"/>
    </source>
</evidence>
<dbReference type="InterPro" id="IPR012292">
    <property type="entry name" value="Globin/Proto"/>
</dbReference>
<gene>
    <name evidence="4" type="ORF">JFN88_13015</name>
</gene>
<dbReference type="InterPro" id="IPR044398">
    <property type="entry name" value="Globin-sensor_dom"/>
</dbReference>
<keyword evidence="5" id="KW-1185">Reference proteome</keyword>
<keyword evidence="1 2" id="KW-0807">Transducer</keyword>
<dbReference type="InterPro" id="IPR009050">
    <property type="entry name" value="Globin-like_sf"/>
</dbReference>
<dbReference type="GO" id="GO:0020037">
    <property type="term" value="F:heme binding"/>
    <property type="evidence" value="ECO:0007669"/>
    <property type="project" value="InterPro"/>
</dbReference>
<dbReference type="AlphaFoldDB" id="A0A934J2P8"/>
<dbReference type="GO" id="GO:0016020">
    <property type="term" value="C:membrane"/>
    <property type="evidence" value="ECO:0007669"/>
    <property type="project" value="InterPro"/>
</dbReference>
<dbReference type="Gene3D" id="1.10.287.950">
    <property type="entry name" value="Methyl-accepting chemotaxis protein"/>
    <property type="match status" value="1"/>
</dbReference>
<dbReference type="PANTHER" id="PTHR32089:SF112">
    <property type="entry name" value="LYSOZYME-LIKE PROTEIN-RELATED"/>
    <property type="match status" value="1"/>
</dbReference>
<name>A0A934J2P8_9BACL</name>
<evidence type="ECO:0000313" key="5">
    <source>
        <dbReference type="Proteomes" id="UP000640274"/>
    </source>
</evidence>
<dbReference type="PANTHER" id="PTHR32089">
    <property type="entry name" value="METHYL-ACCEPTING CHEMOTAXIS PROTEIN MCPB"/>
    <property type="match status" value="1"/>
</dbReference>
<dbReference type="SMART" id="SM00283">
    <property type="entry name" value="MA"/>
    <property type="match status" value="1"/>
</dbReference>
<sequence>MINVTTDREKQLKYTGISEEDLKLLADNKEIFKEVVDEVIDRFYDRVVQEPELVAIIERVSTIERLKGTQKEYWLSLTDGYIDQSFIENRVRIGQVHSRIGLKTEWYLGTYMIYLDIATQVFARVLPHSWQKVVFTLSKMFNFDSQLVLEAYELKEQEQLQTLADHQQHLLQTVTSAVQELAGMIVQLDASTQSIAQTATQTAESQESSHQLLGELKDEIGEISEMRALIKGISDQTHLLGLNAAIEAARAGEHGRGFEVVANEVRKLAAHSRSTLEEIQAKLYALESKVTGVRSESEKTSIQARQQAASSQELASFVQMIDRVTRDLEALKESEISY</sequence>
<reference evidence="4" key="1">
    <citation type="submission" date="2020-12" db="EMBL/GenBank/DDBJ databases">
        <authorList>
            <person name="Huq M.A."/>
        </authorList>
    </citation>
    <scope>NUCLEOTIDE SEQUENCE</scope>
    <source>
        <strain evidence="4">MAHUQ-46</strain>
    </source>
</reference>
<dbReference type="InterPro" id="IPR039379">
    <property type="entry name" value="Protoglobin_sensor_dom"/>
</dbReference>
<dbReference type="InterPro" id="IPR004089">
    <property type="entry name" value="MCPsignal_dom"/>
</dbReference>
<comment type="caution">
    <text evidence="4">The sequence shown here is derived from an EMBL/GenBank/DDBJ whole genome shotgun (WGS) entry which is preliminary data.</text>
</comment>
<dbReference type="Gene3D" id="1.10.490.10">
    <property type="entry name" value="Globins"/>
    <property type="match status" value="1"/>
</dbReference>
<dbReference type="Proteomes" id="UP000640274">
    <property type="component" value="Unassembled WGS sequence"/>
</dbReference>
<evidence type="ECO:0000256" key="2">
    <source>
        <dbReference type="PROSITE-ProRule" id="PRU00284"/>
    </source>
</evidence>
<dbReference type="Pfam" id="PF00015">
    <property type="entry name" value="MCPsignal"/>
    <property type="match status" value="1"/>
</dbReference>
<feature type="domain" description="Methyl-accepting transducer" evidence="3">
    <location>
        <begin position="171"/>
        <end position="338"/>
    </location>
</feature>
<dbReference type="EMBL" id="JAELUP010000065">
    <property type="protein sequence ID" value="MBJ6362189.1"/>
    <property type="molecule type" value="Genomic_DNA"/>
</dbReference>
<dbReference type="GO" id="GO:0019825">
    <property type="term" value="F:oxygen binding"/>
    <property type="evidence" value="ECO:0007669"/>
    <property type="project" value="InterPro"/>
</dbReference>
<protein>
    <submittedName>
        <fullName evidence="4">Globin-coupled sensor protein</fullName>
    </submittedName>
</protein>
<proteinExistence type="predicted"/>
<accession>A0A934J2P8</accession>
<evidence type="ECO:0000256" key="1">
    <source>
        <dbReference type="ARBA" id="ARBA00023224"/>
    </source>
</evidence>
<dbReference type="GO" id="GO:0007165">
    <property type="term" value="P:signal transduction"/>
    <property type="evidence" value="ECO:0007669"/>
    <property type="project" value="UniProtKB-KW"/>
</dbReference>
<dbReference type="SUPFAM" id="SSF46458">
    <property type="entry name" value="Globin-like"/>
    <property type="match status" value="1"/>
</dbReference>